<feature type="region of interest" description="Disordered" evidence="1">
    <location>
        <begin position="1"/>
        <end position="137"/>
    </location>
</feature>
<dbReference type="Proteomes" id="UP000027195">
    <property type="component" value="Unassembled WGS sequence"/>
</dbReference>
<feature type="compositionally biased region" description="Low complexity" evidence="1">
    <location>
        <begin position="23"/>
        <end position="36"/>
    </location>
</feature>
<feature type="compositionally biased region" description="Low complexity" evidence="1">
    <location>
        <begin position="88"/>
        <end position="98"/>
    </location>
</feature>
<feature type="compositionally biased region" description="Low complexity" evidence="1">
    <location>
        <begin position="322"/>
        <end position="339"/>
    </location>
</feature>
<keyword evidence="2" id="KW-0472">Membrane</keyword>
<evidence type="ECO:0000256" key="2">
    <source>
        <dbReference type="SAM" id="Phobius"/>
    </source>
</evidence>
<dbReference type="EMBL" id="KL198119">
    <property type="protein sequence ID" value="KDQ06916.1"/>
    <property type="molecule type" value="Genomic_DNA"/>
</dbReference>
<keyword evidence="2" id="KW-0812">Transmembrane</keyword>
<dbReference type="HOGENOM" id="CLU_031806_0_0_1"/>
<keyword evidence="4" id="KW-1185">Reference proteome</keyword>
<evidence type="ECO:0000256" key="1">
    <source>
        <dbReference type="SAM" id="MobiDB-lite"/>
    </source>
</evidence>
<protein>
    <submittedName>
        <fullName evidence="3">Uncharacterized protein</fullName>
    </submittedName>
</protein>
<organism evidence="3 4">
    <name type="scientific">Botryobasidium botryosum (strain FD-172 SS1)</name>
    <dbReference type="NCBI Taxonomy" id="930990"/>
    <lineage>
        <taxon>Eukaryota</taxon>
        <taxon>Fungi</taxon>
        <taxon>Dikarya</taxon>
        <taxon>Basidiomycota</taxon>
        <taxon>Agaricomycotina</taxon>
        <taxon>Agaricomycetes</taxon>
        <taxon>Cantharellales</taxon>
        <taxon>Botryobasidiaceae</taxon>
        <taxon>Botryobasidium</taxon>
    </lineage>
</organism>
<gene>
    <name evidence="3" type="ORF">BOTBODRAFT_149445</name>
</gene>
<sequence length="339" mass="36028">MFSFFSKKSKKQQPPELDKHDVAAAAAAAPEAAAPAKGEDKGEGVLSPHDEKFFKNLADNETREIPLDQAEDKASTSAGEAPSRDHGASTSAGPTTATDGKEKKRSSRWPSFFSKKKGKAVDDGGNDTATNDGEANQDWELQDAMKKLNLFSKGGKTFSPSSDTKELLDQFTQILKDVVNGVPTAYGDLVKLFDSSSQIEKKYDTLPSFLKKLITTLPTKLFPGGPAGSTSAAFALPSLQEMVANPETITSVLKTVMNALEARFPAAALGTNALVSLALFVLLFILWCCYKRGRDVRLEKEAAEVKLVDASSSANPPQAIEPAPSGAATPSATAQKASK</sequence>
<accession>A0A067M5R9</accession>
<feature type="transmembrane region" description="Helical" evidence="2">
    <location>
        <begin position="264"/>
        <end position="290"/>
    </location>
</feature>
<name>A0A067M5R9_BOTB1</name>
<dbReference type="AlphaFoldDB" id="A0A067M5R9"/>
<dbReference type="OrthoDB" id="5398191at2759"/>
<dbReference type="InParanoid" id="A0A067M5R9"/>
<proteinExistence type="predicted"/>
<keyword evidence="2" id="KW-1133">Transmembrane helix</keyword>
<evidence type="ECO:0000313" key="3">
    <source>
        <dbReference type="EMBL" id="KDQ06916.1"/>
    </source>
</evidence>
<feature type="region of interest" description="Disordered" evidence="1">
    <location>
        <begin position="308"/>
        <end position="339"/>
    </location>
</feature>
<feature type="compositionally biased region" description="Basic and acidic residues" evidence="1">
    <location>
        <begin position="37"/>
        <end position="74"/>
    </location>
</feature>
<evidence type="ECO:0000313" key="4">
    <source>
        <dbReference type="Proteomes" id="UP000027195"/>
    </source>
</evidence>
<reference evidence="4" key="1">
    <citation type="journal article" date="2014" name="Proc. Natl. Acad. Sci. U.S.A.">
        <title>Extensive sampling of basidiomycete genomes demonstrates inadequacy of the white-rot/brown-rot paradigm for wood decay fungi.</title>
        <authorList>
            <person name="Riley R."/>
            <person name="Salamov A.A."/>
            <person name="Brown D.W."/>
            <person name="Nagy L.G."/>
            <person name="Floudas D."/>
            <person name="Held B.W."/>
            <person name="Levasseur A."/>
            <person name="Lombard V."/>
            <person name="Morin E."/>
            <person name="Otillar R."/>
            <person name="Lindquist E.A."/>
            <person name="Sun H."/>
            <person name="LaButti K.M."/>
            <person name="Schmutz J."/>
            <person name="Jabbour D."/>
            <person name="Luo H."/>
            <person name="Baker S.E."/>
            <person name="Pisabarro A.G."/>
            <person name="Walton J.D."/>
            <person name="Blanchette R.A."/>
            <person name="Henrissat B."/>
            <person name="Martin F."/>
            <person name="Cullen D."/>
            <person name="Hibbett D.S."/>
            <person name="Grigoriev I.V."/>
        </authorList>
    </citation>
    <scope>NUCLEOTIDE SEQUENCE [LARGE SCALE GENOMIC DNA]</scope>
    <source>
        <strain evidence="4">FD-172 SS1</strain>
    </source>
</reference>